<keyword evidence="6" id="KW-1133">Transmembrane helix</keyword>
<accession>A0A8S3ZVT4</accession>
<dbReference type="InterPro" id="IPR015919">
    <property type="entry name" value="Cadherin-like_sf"/>
</dbReference>
<evidence type="ECO:0000256" key="6">
    <source>
        <dbReference type="ARBA" id="ARBA00022989"/>
    </source>
</evidence>
<keyword evidence="4 8" id="KW-0106">Calcium</keyword>
<dbReference type="PROSITE" id="PS00232">
    <property type="entry name" value="CADHERIN_1"/>
    <property type="match status" value="1"/>
</dbReference>
<comment type="subcellular location">
    <subcellularLocation>
        <location evidence="1">Membrane</location>
    </subcellularLocation>
</comment>
<evidence type="ECO:0000256" key="3">
    <source>
        <dbReference type="ARBA" id="ARBA00022737"/>
    </source>
</evidence>
<evidence type="ECO:0000256" key="8">
    <source>
        <dbReference type="PROSITE-ProRule" id="PRU00043"/>
    </source>
</evidence>
<dbReference type="Gene3D" id="2.60.40.60">
    <property type="entry name" value="Cadherins"/>
    <property type="match status" value="1"/>
</dbReference>
<dbReference type="Proteomes" id="UP000678393">
    <property type="component" value="Unassembled WGS sequence"/>
</dbReference>
<proteinExistence type="predicted"/>
<gene>
    <name evidence="10" type="ORF">CUNI_LOCUS16099</name>
</gene>
<evidence type="ECO:0000313" key="11">
    <source>
        <dbReference type="Proteomes" id="UP000678393"/>
    </source>
</evidence>
<dbReference type="PANTHER" id="PTHR24025">
    <property type="entry name" value="DESMOGLEIN FAMILY MEMBER"/>
    <property type="match status" value="1"/>
</dbReference>
<sequence length="147" mass="17004">TTQRVSSVAGNYVITVEQDTSVSNNNYSFYEYFRVDYNQIQNFWYTTMIKPIDRDGPTSSLNDDVNVLQFRFLCKPPNQSIIYSVLRIQITDKNDNYPEFVRQPYTTSISELTPVGQIFYSSISAVDKDEAENRQIVYYLTDTPGAM</sequence>
<keyword evidence="5" id="KW-0130">Cell adhesion</keyword>
<dbReference type="SUPFAM" id="SSF49313">
    <property type="entry name" value="Cadherin-like"/>
    <property type="match status" value="1"/>
</dbReference>
<dbReference type="GO" id="GO:0005911">
    <property type="term" value="C:cell-cell junction"/>
    <property type="evidence" value="ECO:0007669"/>
    <property type="project" value="TreeGrafter"/>
</dbReference>
<evidence type="ECO:0000256" key="5">
    <source>
        <dbReference type="ARBA" id="ARBA00022889"/>
    </source>
</evidence>
<organism evidence="10 11">
    <name type="scientific">Candidula unifasciata</name>
    <dbReference type="NCBI Taxonomy" id="100452"/>
    <lineage>
        <taxon>Eukaryota</taxon>
        <taxon>Metazoa</taxon>
        <taxon>Spiralia</taxon>
        <taxon>Lophotrochozoa</taxon>
        <taxon>Mollusca</taxon>
        <taxon>Gastropoda</taxon>
        <taxon>Heterobranchia</taxon>
        <taxon>Euthyneura</taxon>
        <taxon>Panpulmonata</taxon>
        <taxon>Eupulmonata</taxon>
        <taxon>Stylommatophora</taxon>
        <taxon>Helicina</taxon>
        <taxon>Helicoidea</taxon>
        <taxon>Geomitridae</taxon>
        <taxon>Candidula</taxon>
    </lineage>
</organism>
<dbReference type="OrthoDB" id="6139460at2759"/>
<protein>
    <recommendedName>
        <fullName evidence="9">Cadherin domain-containing protein</fullName>
    </recommendedName>
</protein>
<dbReference type="GO" id="GO:0005886">
    <property type="term" value="C:plasma membrane"/>
    <property type="evidence" value="ECO:0007669"/>
    <property type="project" value="InterPro"/>
</dbReference>
<feature type="domain" description="Cadherin" evidence="9">
    <location>
        <begin position="12"/>
        <end position="100"/>
    </location>
</feature>
<keyword evidence="7" id="KW-0472">Membrane</keyword>
<dbReference type="PANTHER" id="PTHR24025:SF23">
    <property type="entry name" value="NEURAL-CADHERIN"/>
    <property type="match status" value="1"/>
</dbReference>
<evidence type="ECO:0000313" key="10">
    <source>
        <dbReference type="EMBL" id="CAG5130541.1"/>
    </source>
</evidence>
<feature type="non-terminal residue" evidence="10">
    <location>
        <position position="1"/>
    </location>
</feature>
<reference evidence="10" key="1">
    <citation type="submission" date="2021-04" db="EMBL/GenBank/DDBJ databases">
        <authorList>
            <consortium name="Molecular Ecology Group"/>
        </authorList>
    </citation>
    <scope>NUCLEOTIDE SEQUENCE</scope>
</reference>
<dbReference type="InterPro" id="IPR050971">
    <property type="entry name" value="Cadherin-domain_protein"/>
</dbReference>
<dbReference type="GO" id="GO:0005509">
    <property type="term" value="F:calcium ion binding"/>
    <property type="evidence" value="ECO:0007669"/>
    <property type="project" value="UniProtKB-UniRule"/>
</dbReference>
<keyword evidence="11" id="KW-1185">Reference proteome</keyword>
<evidence type="ECO:0000256" key="1">
    <source>
        <dbReference type="ARBA" id="ARBA00004370"/>
    </source>
</evidence>
<dbReference type="GO" id="GO:0007156">
    <property type="term" value="P:homophilic cell adhesion via plasma membrane adhesion molecules"/>
    <property type="evidence" value="ECO:0007669"/>
    <property type="project" value="InterPro"/>
</dbReference>
<dbReference type="CDD" id="cd11304">
    <property type="entry name" value="Cadherin_repeat"/>
    <property type="match status" value="1"/>
</dbReference>
<keyword evidence="3" id="KW-0677">Repeat</keyword>
<dbReference type="InterPro" id="IPR020894">
    <property type="entry name" value="Cadherin_CS"/>
</dbReference>
<evidence type="ECO:0000256" key="7">
    <source>
        <dbReference type="ARBA" id="ARBA00023136"/>
    </source>
</evidence>
<name>A0A8S3ZVT4_9EUPU</name>
<dbReference type="AlphaFoldDB" id="A0A8S3ZVT4"/>
<dbReference type="EMBL" id="CAJHNH020004090">
    <property type="protein sequence ID" value="CAG5130541.1"/>
    <property type="molecule type" value="Genomic_DNA"/>
</dbReference>
<dbReference type="InterPro" id="IPR002126">
    <property type="entry name" value="Cadherin-like_dom"/>
</dbReference>
<evidence type="ECO:0000256" key="4">
    <source>
        <dbReference type="ARBA" id="ARBA00022837"/>
    </source>
</evidence>
<feature type="non-terminal residue" evidence="10">
    <location>
        <position position="147"/>
    </location>
</feature>
<dbReference type="PROSITE" id="PS50268">
    <property type="entry name" value="CADHERIN_2"/>
    <property type="match status" value="1"/>
</dbReference>
<keyword evidence="2" id="KW-0812">Transmembrane</keyword>
<evidence type="ECO:0000256" key="2">
    <source>
        <dbReference type="ARBA" id="ARBA00022692"/>
    </source>
</evidence>
<evidence type="ECO:0000259" key="9">
    <source>
        <dbReference type="PROSITE" id="PS50268"/>
    </source>
</evidence>
<comment type="caution">
    <text evidence="10">The sequence shown here is derived from an EMBL/GenBank/DDBJ whole genome shotgun (WGS) entry which is preliminary data.</text>
</comment>